<accession>A0A3G8M216</accession>
<evidence type="ECO:0000256" key="1">
    <source>
        <dbReference type="ARBA" id="ARBA00022612"/>
    </source>
</evidence>
<dbReference type="GO" id="GO:0008233">
    <property type="term" value="F:peptidase activity"/>
    <property type="evidence" value="ECO:0007669"/>
    <property type="project" value="UniProtKB-KW"/>
</dbReference>
<dbReference type="GO" id="GO:0006508">
    <property type="term" value="P:proteolysis"/>
    <property type="evidence" value="ECO:0007669"/>
    <property type="project" value="UniProtKB-KW"/>
</dbReference>
<dbReference type="Pfam" id="PF04586">
    <property type="entry name" value="Peptidase_S78"/>
    <property type="match status" value="1"/>
</dbReference>
<dbReference type="Proteomes" id="UP000273982">
    <property type="component" value="Chromosome"/>
</dbReference>
<dbReference type="AlphaFoldDB" id="A0A3G8M216"/>
<evidence type="ECO:0000256" key="3">
    <source>
        <dbReference type="ARBA" id="ARBA00022801"/>
    </source>
</evidence>
<keyword evidence="2" id="KW-0645">Protease</keyword>
<dbReference type="InterPro" id="IPR054613">
    <property type="entry name" value="Peptidase_S78_dom"/>
</dbReference>
<dbReference type="KEGG" id="mros:EHO51_04140"/>
<evidence type="ECO:0000313" key="6">
    <source>
        <dbReference type="Proteomes" id="UP000273982"/>
    </source>
</evidence>
<feature type="domain" description="Prohead serine protease" evidence="4">
    <location>
        <begin position="81"/>
        <end position="177"/>
    </location>
</feature>
<proteinExistence type="predicted"/>
<reference evidence="5 6" key="1">
    <citation type="submission" date="2018-11" db="EMBL/GenBank/DDBJ databases">
        <title>Genome squencing of methanotrophic bacteria isolated from alkaline groundwater in Korea.</title>
        <authorList>
            <person name="Nguyen L.N."/>
        </authorList>
    </citation>
    <scope>NUCLEOTIDE SEQUENCE [LARGE SCALE GENOMIC DNA]</scope>
    <source>
        <strain evidence="5 6">GW6</strain>
    </source>
</reference>
<dbReference type="EMBL" id="CP034086">
    <property type="protein sequence ID" value="AZG75986.1"/>
    <property type="molecule type" value="Genomic_DNA"/>
</dbReference>
<protein>
    <recommendedName>
        <fullName evidence="4">Prohead serine protease domain-containing protein</fullName>
    </recommendedName>
</protein>
<organism evidence="5 6">
    <name type="scientific">Methylocystis rosea</name>
    <dbReference type="NCBI Taxonomy" id="173366"/>
    <lineage>
        <taxon>Bacteria</taxon>
        <taxon>Pseudomonadati</taxon>
        <taxon>Pseudomonadota</taxon>
        <taxon>Alphaproteobacteria</taxon>
        <taxon>Hyphomicrobiales</taxon>
        <taxon>Methylocystaceae</taxon>
        <taxon>Methylocystis</taxon>
    </lineage>
</organism>
<dbReference type="RefSeq" id="WP_124737826.1">
    <property type="nucleotide sequence ID" value="NZ_CP034086.1"/>
</dbReference>
<gene>
    <name evidence="5" type="ORF">EHO51_04140</name>
</gene>
<name>A0A3G8M216_9HYPH</name>
<keyword evidence="3" id="KW-0378">Hydrolase</keyword>
<keyword evidence="1" id="KW-1188">Viral release from host cell</keyword>
<evidence type="ECO:0000256" key="2">
    <source>
        <dbReference type="ARBA" id="ARBA00022670"/>
    </source>
</evidence>
<evidence type="ECO:0000313" key="5">
    <source>
        <dbReference type="EMBL" id="AZG75986.1"/>
    </source>
</evidence>
<sequence length="214" mass="23583">MQRFLELPRQLRGAQLRAESFDGAANTVVVIWTTGAKVRRYSWRDSTYYDEELVVEPGTVRLDRLNAGAPFLNTHSDWSLEDVIGSVVPGSARVEKGNGYATIKLSGAPGDADNVAKIKDGIIRNVSVGYIIHRVEKMEADDGMVPVWRVTDWEPMEVSAVPVPADPGATIRSAARKEDTERLYRAVLVEPRPSVVRSRSLATQDAPGWVAPLK</sequence>
<evidence type="ECO:0000259" key="4">
    <source>
        <dbReference type="Pfam" id="PF04586"/>
    </source>
</evidence>